<evidence type="ECO:0000256" key="1">
    <source>
        <dbReference type="ARBA" id="ARBA00010876"/>
    </source>
</evidence>
<feature type="domain" description="Pseudouridine synthase RsuA/RluA-like" evidence="3">
    <location>
        <begin position="16"/>
        <end position="168"/>
    </location>
</feature>
<dbReference type="InterPro" id="IPR020103">
    <property type="entry name" value="PsdUridine_synth_cat_dom_sf"/>
</dbReference>
<dbReference type="PANTHER" id="PTHR21600:SF83">
    <property type="entry name" value="PSEUDOURIDYLATE SYNTHASE RPUSD4, MITOCHONDRIAL"/>
    <property type="match status" value="1"/>
</dbReference>
<dbReference type="InterPro" id="IPR006145">
    <property type="entry name" value="PsdUridine_synth_RsuA/RluA"/>
</dbReference>
<dbReference type="Proteomes" id="UP000218775">
    <property type="component" value="Unassembled WGS sequence"/>
</dbReference>
<comment type="caution">
    <text evidence="4">The sequence shown here is derived from an EMBL/GenBank/DDBJ whole genome shotgun (WGS) entry which is preliminary data.</text>
</comment>
<dbReference type="Gene3D" id="3.30.2350.10">
    <property type="entry name" value="Pseudouridine synthase"/>
    <property type="match status" value="1"/>
</dbReference>
<keyword evidence="2" id="KW-0413">Isomerase</keyword>
<dbReference type="AlphaFoldDB" id="A0A2A4X288"/>
<evidence type="ECO:0000313" key="5">
    <source>
        <dbReference type="Proteomes" id="UP000218775"/>
    </source>
</evidence>
<dbReference type="EMBL" id="NVUK01000026">
    <property type="protein sequence ID" value="PCI76626.1"/>
    <property type="molecule type" value="Genomic_DNA"/>
</dbReference>
<sequence>MKESVIEPWILYEDNHLLALDKPPLLLTQDSPQSTRSLESLARDYIKERDQKKAGVYLHAVHRLDKEACGVVLFAKTSKALSRLNKAMREGKFSKEYHAVVEGYVSGDEGEWENFISHGSHRAIIGKREGCSKAVLAFKCLKRGANRTHLHIDLKTGKYHQIRAQSSHRSHPVLGDKKYGSCFKGKTGGIALLHKTLQLEHPTTHVLIVIESKQDVKAWL</sequence>
<dbReference type="GO" id="GO:0003723">
    <property type="term" value="F:RNA binding"/>
    <property type="evidence" value="ECO:0007669"/>
    <property type="project" value="InterPro"/>
</dbReference>
<dbReference type="CDD" id="cd02869">
    <property type="entry name" value="PseudoU_synth_RluA_like"/>
    <property type="match status" value="1"/>
</dbReference>
<accession>A0A2A4X288</accession>
<protein>
    <submittedName>
        <fullName evidence="4">RNA pseudouridine synthase</fullName>
    </submittedName>
</protein>
<dbReference type="GO" id="GO:0001522">
    <property type="term" value="P:pseudouridine synthesis"/>
    <property type="evidence" value="ECO:0007669"/>
    <property type="project" value="InterPro"/>
</dbReference>
<dbReference type="GO" id="GO:0009982">
    <property type="term" value="F:pseudouridine synthase activity"/>
    <property type="evidence" value="ECO:0007669"/>
    <property type="project" value="InterPro"/>
</dbReference>
<dbReference type="PANTHER" id="PTHR21600">
    <property type="entry name" value="MITOCHONDRIAL RNA PSEUDOURIDINE SYNTHASE"/>
    <property type="match status" value="1"/>
</dbReference>
<evidence type="ECO:0000256" key="2">
    <source>
        <dbReference type="ARBA" id="ARBA00023235"/>
    </source>
</evidence>
<proteinExistence type="inferred from homology"/>
<dbReference type="GO" id="GO:0140098">
    <property type="term" value="F:catalytic activity, acting on RNA"/>
    <property type="evidence" value="ECO:0007669"/>
    <property type="project" value="UniProtKB-ARBA"/>
</dbReference>
<dbReference type="InterPro" id="IPR050188">
    <property type="entry name" value="RluA_PseudoU_synthase"/>
</dbReference>
<dbReference type="Pfam" id="PF00849">
    <property type="entry name" value="PseudoU_synth_2"/>
    <property type="match status" value="1"/>
</dbReference>
<evidence type="ECO:0000259" key="3">
    <source>
        <dbReference type="Pfam" id="PF00849"/>
    </source>
</evidence>
<reference evidence="5" key="1">
    <citation type="submission" date="2017-08" db="EMBL/GenBank/DDBJ databases">
        <title>A dynamic microbial community with high functional redundancy inhabits the cold, oxic subseafloor aquifer.</title>
        <authorList>
            <person name="Tully B.J."/>
            <person name="Wheat C.G."/>
            <person name="Glazer B.T."/>
            <person name="Huber J.A."/>
        </authorList>
    </citation>
    <scope>NUCLEOTIDE SEQUENCE [LARGE SCALE GENOMIC DNA]</scope>
</reference>
<name>A0A2A4X288_UNCAE</name>
<dbReference type="GO" id="GO:0006396">
    <property type="term" value="P:RNA processing"/>
    <property type="evidence" value="ECO:0007669"/>
    <property type="project" value="UniProtKB-ARBA"/>
</dbReference>
<gene>
    <name evidence="4" type="ORF">COB21_04145</name>
</gene>
<organism evidence="4 5">
    <name type="scientific">Aerophobetes bacterium</name>
    <dbReference type="NCBI Taxonomy" id="2030807"/>
    <lineage>
        <taxon>Bacteria</taxon>
        <taxon>Candidatus Aerophobota</taxon>
    </lineage>
</organism>
<dbReference type="SUPFAM" id="SSF55120">
    <property type="entry name" value="Pseudouridine synthase"/>
    <property type="match status" value="1"/>
</dbReference>
<evidence type="ECO:0000313" key="4">
    <source>
        <dbReference type="EMBL" id="PCI76626.1"/>
    </source>
</evidence>
<comment type="similarity">
    <text evidence="1">Belongs to the pseudouridine synthase RluA family.</text>
</comment>